<feature type="compositionally biased region" description="Basic and acidic residues" evidence="1">
    <location>
        <begin position="1"/>
        <end position="12"/>
    </location>
</feature>
<evidence type="ECO:0000313" key="3">
    <source>
        <dbReference type="Proteomes" id="UP000694559"/>
    </source>
</evidence>
<dbReference type="AlphaFoldDB" id="A0A8C6YC78"/>
<dbReference type="Ensembl" id="ENSNNAT00000028895.1">
    <property type="protein sequence ID" value="ENSNNAP00000027579.1"/>
    <property type="gene ID" value="ENSNNAG00000017849.1"/>
</dbReference>
<protein>
    <submittedName>
        <fullName evidence="2">Uncharacterized protein</fullName>
    </submittedName>
</protein>
<dbReference type="OrthoDB" id="532484at2759"/>
<proteinExistence type="predicted"/>
<accession>A0A8C6YC78</accession>
<feature type="compositionally biased region" description="Basic residues" evidence="1">
    <location>
        <begin position="71"/>
        <end position="84"/>
    </location>
</feature>
<evidence type="ECO:0000256" key="1">
    <source>
        <dbReference type="SAM" id="MobiDB-lite"/>
    </source>
</evidence>
<dbReference type="Proteomes" id="UP000694559">
    <property type="component" value="Unplaced"/>
</dbReference>
<reference evidence="2" key="1">
    <citation type="submission" date="2025-08" db="UniProtKB">
        <authorList>
            <consortium name="Ensembl"/>
        </authorList>
    </citation>
    <scope>IDENTIFICATION</scope>
</reference>
<feature type="region of interest" description="Disordered" evidence="1">
    <location>
        <begin position="58"/>
        <end position="84"/>
    </location>
</feature>
<feature type="region of interest" description="Disordered" evidence="1">
    <location>
        <begin position="1"/>
        <end position="39"/>
    </location>
</feature>
<dbReference type="GeneTree" id="ENSGT00940000171485"/>
<reference evidence="2" key="2">
    <citation type="submission" date="2025-09" db="UniProtKB">
        <authorList>
            <consortium name="Ensembl"/>
        </authorList>
    </citation>
    <scope>IDENTIFICATION</scope>
</reference>
<sequence length="84" mass="9335">FPSPKKKGDPERQAGLLQPKQASVSQICPPPRRPWRSYPGCENERLGVARESMLQNHLIAKNVSGKSSTGLRKRKRGKKKGGDK</sequence>
<organism evidence="2 3">
    <name type="scientific">Naja naja</name>
    <name type="common">Indian cobra</name>
    <dbReference type="NCBI Taxonomy" id="35670"/>
    <lineage>
        <taxon>Eukaryota</taxon>
        <taxon>Metazoa</taxon>
        <taxon>Chordata</taxon>
        <taxon>Craniata</taxon>
        <taxon>Vertebrata</taxon>
        <taxon>Euteleostomi</taxon>
        <taxon>Lepidosauria</taxon>
        <taxon>Squamata</taxon>
        <taxon>Bifurcata</taxon>
        <taxon>Unidentata</taxon>
        <taxon>Episquamata</taxon>
        <taxon>Toxicofera</taxon>
        <taxon>Serpentes</taxon>
        <taxon>Colubroidea</taxon>
        <taxon>Elapidae</taxon>
        <taxon>Elapinae</taxon>
        <taxon>Naja</taxon>
    </lineage>
</organism>
<evidence type="ECO:0000313" key="2">
    <source>
        <dbReference type="Ensembl" id="ENSNNAP00000027579.1"/>
    </source>
</evidence>
<keyword evidence="3" id="KW-1185">Reference proteome</keyword>
<name>A0A8C6YC78_NAJNA</name>